<dbReference type="EMBL" id="JAXQNO010000011">
    <property type="protein sequence ID" value="KAK4788838.1"/>
    <property type="molecule type" value="Genomic_DNA"/>
</dbReference>
<gene>
    <name evidence="3" type="ORF">SAY86_020157</name>
</gene>
<organism evidence="3 4">
    <name type="scientific">Trapa natans</name>
    <name type="common">Water chestnut</name>
    <dbReference type="NCBI Taxonomy" id="22666"/>
    <lineage>
        <taxon>Eukaryota</taxon>
        <taxon>Viridiplantae</taxon>
        <taxon>Streptophyta</taxon>
        <taxon>Embryophyta</taxon>
        <taxon>Tracheophyta</taxon>
        <taxon>Spermatophyta</taxon>
        <taxon>Magnoliopsida</taxon>
        <taxon>eudicotyledons</taxon>
        <taxon>Gunneridae</taxon>
        <taxon>Pentapetalae</taxon>
        <taxon>rosids</taxon>
        <taxon>malvids</taxon>
        <taxon>Myrtales</taxon>
        <taxon>Lythraceae</taxon>
        <taxon>Trapa</taxon>
    </lineage>
</organism>
<proteinExistence type="predicted"/>
<comment type="caution">
    <text evidence="3">The sequence shown here is derived from an EMBL/GenBank/DDBJ whole genome shotgun (WGS) entry which is preliminary data.</text>
</comment>
<keyword evidence="1" id="KW-0596">Phosphopantetheine</keyword>
<dbReference type="PANTHER" id="PTHR20863">
    <property type="entry name" value="ACYL CARRIER PROTEIN"/>
    <property type="match status" value="1"/>
</dbReference>
<dbReference type="InterPro" id="IPR036736">
    <property type="entry name" value="ACP-like_sf"/>
</dbReference>
<dbReference type="PANTHER" id="PTHR20863:SF71">
    <property type="entry name" value="ACYL CARRIER PROTEIN 2, MITOCHONDRIAL"/>
    <property type="match status" value="1"/>
</dbReference>
<dbReference type="Proteomes" id="UP001346149">
    <property type="component" value="Unassembled WGS sequence"/>
</dbReference>
<dbReference type="GO" id="GO:0000036">
    <property type="term" value="F:acyl carrier activity"/>
    <property type="evidence" value="ECO:0007669"/>
    <property type="project" value="TreeGrafter"/>
</dbReference>
<dbReference type="GO" id="GO:0000035">
    <property type="term" value="F:acyl binding"/>
    <property type="evidence" value="ECO:0007669"/>
    <property type="project" value="TreeGrafter"/>
</dbReference>
<reference evidence="3 4" key="1">
    <citation type="journal article" date="2023" name="Hortic Res">
        <title>Pangenome of water caltrop reveals structural variations and asymmetric subgenome divergence after allopolyploidization.</title>
        <authorList>
            <person name="Zhang X."/>
            <person name="Chen Y."/>
            <person name="Wang L."/>
            <person name="Yuan Y."/>
            <person name="Fang M."/>
            <person name="Shi L."/>
            <person name="Lu R."/>
            <person name="Comes H.P."/>
            <person name="Ma Y."/>
            <person name="Chen Y."/>
            <person name="Huang G."/>
            <person name="Zhou Y."/>
            <person name="Zheng Z."/>
            <person name="Qiu Y."/>
        </authorList>
    </citation>
    <scope>NUCLEOTIDE SEQUENCE [LARGE SCALE GENOMIC DNA]</scope>
    <source>
        <strain evidence="3">F231</strain>
    </source>
</reference>
<name>A0AAN7R7F7_TRANT</name>
<keyword evidence="4" id="KW-1185">Reference proteome</keyword>
<dbReference type="SUPFAM" id="SSF47336">
    <property type="entry name" value="ACP-like"/>
    <property type="match status" value="1"/>
</dbReference>
<evidence type="ECO:0000313" key="4">
    <source>
        <dbReference type="Proteomes" id="UP001346149"/>
    </source>
</evidence>
<dbReference type="GO" id="GO:0005739">
    <property type="term" value="C:mitochondrion"/>
    <property type="evidence" value="ECO:0007669"/>
    <property type="project" value="TreeGrafter"/>
</dbReference>
<dbReference type="AlphaFoldDB" id="A0AAN7R7F7"/>
<evidence type="ECO:0008006" key="5">
    <source>
        <dbReference type="Google" id="ProtNLM"/>
    </source>
</evidence>
<protein>
    <recommendedName>
        <fullName evidence="5">Acyl carrier protein</fullName>
    </recommendedName>
</protein>
<keyword evidence="2" id="KW-0597">Phosphoprotein</keyword>
<sequence length="67" mass="7577">MYLSPVRRYTPDAHLGNDLKLDSLDTVGIIMVLKQEFEFEIPGNETTKVILMSVPWHIFAGLLPSFA</sequence>
<dbReference type="Gene3D" id="1.10.1200.10">
    <property type="entry name" value="ACP-like"/>
    <property type="match status" value="1"/>
</dbReference>
<evidence type="ECO:0000256" key="2">
    <source>
        <dbReference type="ARBA" id="ARBA00022553"/>
    </source>
</evidence>
<dbReference type="InterPro" id="IPR003231">
    <property type="entry name" value="ACP"/>
</dbReference>
<accession>A0AAN7R7F7</accession>
<evidence type="ECO:0000313" key="3">
    <source>
        <dbReference type="EMBL" id="KAK4788838.1"/>
    </source>
</evidence>
<evidence type="ECO:0000256" key="1">
    <source>
        <dbReference type="ARBA" id="ARBA00022450"/>
    </source>
</evidence>